<proteinExistence type="predicted"/>
<keyword evidence="2" id="KW-1185">Reference proteome</keyword>
<evidence type="ECO:0000313" key="2">
    <source>
        <dbReference type="Proteomes" id="UP000293850"/>
    </source>
</evidence>
<dbReference type="EMBL" id="CP037864">
    <property type="protein sequence ID" value="QBM24109.1"/>
    <property type="molecule type" value="Genomic_DNA"/>
</dbReference>
<reference evidence="1 2" key="1">
    <citation type="submission" date="2019-03" db="EMBL/GenBank/DDBJ databases">
        <title>Complete genome sequence of an arsenate-respiring bacteria, Citrobacter sp. LY-1.</title>
        <authorList>
            <person name="Wang H."/>
            <person name="Liu Y."/>
            <person name="Li Q."/>
            <person name="Huang J."/>
        </authorList>
    </citation>
    <scope>NUCLEOTIDE SEQUENCE [LARGE SCALE GENOMIC DNA]</scope>
    <source>
        <strain evidence="1 2">LY-1</strain>
    </source>
</reference>
<dbReference type="RefSeq" id="WP_103770501.1">
    <property type="nucleotide sequence ID" value="NZ_CP037864.1"/>
</dbReference>
<organism evidence="1 2">
    <name type="scientific">Citrobacter arsenatis</name>
    <dbReference type="NCBI Taxonomy" id="2546350"/>
    <lineage>
        <taxon>Bacteria</taxon>
        <taxon>Pseudomonadati</taxon>
        <taxon>Pseudomonadota</taxon>
        <taxon>Gammaproteobacteria</taxon>
        <taxon>Enterobacterales</taxon>
        <taxon>Enterobacteriaceae</taxon>
        <taxon>Citrobacter</taxon>
    </lineage>
</organism>
<sequence length="273" mass="31546">MFLLLTLNGLMGFRIMLGKPVGKVLIYSLSWPIIHALSELCNNGKSEYQTVHISYHLSDVLPDIIRNAPDIVVLDISLHDNCGVVNAIRLYHPYLPVIVTGNYFLFSDRVVAEYYGYIWLKLYDALLSGYPEFTLTDHLRAVCFAGTESGGNPQIGVIDRWEENTASLMIDLSTQLRRRFYHLAGSPRLCEVVFDWLIKGVSSMQTSQSLERSSKVIYHYRRQAMRSLQIKYFNRDFIPSLTVRIKPGDKFQEDDNRNELYQSHRMTDKEMYS</sequence>
<evidence type="ECO:0000313" key="1">
    <source>
        <dbReference type="EMBL" id="QBM24109.1"/>
    </source>
</evidence>
<gene>
    <name evidence="1" type="ORF">E1B03_17390</name>
</gene>
<accession>A0A4P6WL15</accession>
<protein>
    <submittedName>
        <fullName evidence="1">Uncharacterized protein</fullName>
    </submittedName>
</protein>
<dbReference type="KEGG" id="cars:E1B03_17390"/>
<dbReference type="Proteomes" id="UP000293850">
    <property type="component" value="Chromosome"/>
</dbReference>
<dbReference type="AlphaFoldDB" id="A0A4P6WL15"/>
<name>A0A4P6WL15_9ENTR</name>